<dbReference type="EMBL" id="JBFRYC010000012">
    <property type="protein sequence ID" value="MEX1663102.1"/>
    <property type="molecule type" value="Genomic_DNA"/>
</dbReference>
<reference evidence="2 3" key="1">
    <citation type="journal article" date="2011" name="Int. J. Syst. Evol. Microbiol.">
        <title>Zhongshania antarctica gen. nov., sp. nov. and Zhongshania guokunii sp. nov., gammaproteobacteria respectively isolated from coastal attached (fast) ice and surface seawater of the Antarctic.</title>
        <authorList>
            <person name="Li H.J."/>
            <person name="Zhang X.Y."/>
            <person name="Chen C.X."/>
            <person name="Zhang Y.J."/>
            <person name="Gao Z.M."/>
            <person name="Yu Y."/>
            <person name="Chen X.L."/>
            <person name="Chen B."/>
            <person name="Zhang Y.Z."/>
        </authorList>
    </citation>
    <scope>NUCLEOTIDE SEQUENCE [LARGE SCALE GENOMIC DNA]</scope>
    <source>
        <strain evidence="2 3">15-R06ZXC-3</strain>
    </source>
</reference>
<evidence type="ECO:0000313" key="2">
    <source>
        <dbReference type="EMBL" id="MEX1663102.1"/>
    </source>
</evidence>
<feature type="region of interest" description="Disordered" evidence="1">
    <location>
        <begin position="1"/>
        <end position="23"/>
    </location>
</feature>
<sequence length="69" mass="7829">MTKQDQENTAKSQDTSSDKDQFNLDKFAEAMSKPSPEEEAFFARRRELGLGVGLSEDGEIIYARSLREK</sequence>
<name>A0ABV3TPF1_9RHOB</name>
<accession>A0ABV3TPF1</accession>
<dbReference type="RefSeq" id="WP_368392695.1">
    <property type="nucleotide sequence ID" value="NZ_JBFRYC010000012.1"/>
</dbReference>
<gene>
    <name evidence="2" type="ORF">AB4874_15840</name>
</gene>
<organism evidence="2 3">
    <name type="scientific">Thioclava arctica</name>
    <dbReference type="NCBI Taxonomy" id="3238301"/>
    <lineage>
        <taxon>Bacteria</taxon>
        <taxon>Pseudomonadati</taxon>
        <taxon>Pseudomonadota</taxon>
        <taxon>Alphaproteobacteria</taxon>
        <taxon>Rhodobacterales</taxon>
        <taxon>Paracoccaceae</taxon>
        <taxon>Thioclava</taxon>
    </lineage>
</organism>
<evidence type="ECO:0000313" key="3">
    <source>
        <dbReference type="Proteomes" id="UP001557465"/>
    </source>
</evidence>
<evidence type="ECO:0000256" key="1">
    <source>
        <dbReference type="SAM" id="MobiDB-lite"/>
    </source>
</evidence>
<dbReference type="Proteomes" id="UP001557465">
    <property type="component" value="Unassembled WGS sequence"/>
</dbReference>
<comment type="caution">
    <text evidence="2">The sequence shown here is derived from an EMBL/GenBank/DDBJ whole genome shotgun (WGS) entry which is preliminary data.</text>
</comment>
<proteinExistence type="predicted"/>
<protein>
    <submittedName>
        <fullName evidence="2">Uncharacterized protein</fullName>
    </submittedName>
</protein>
<keyword evidence="3" id="KW-1185">Reference proteome</keyword>